<evidence type="ECO:0000259" key="1">
    <source>
        <dbReference type="Pfam" id="PF00724"/>
    </source>
</evidence>
<gene>
    <name evidence="3" type="ORF">ACFQGD_15730</name>
</gene>
<feature type="domain" description="FAD-binding" evidence="2">
    <location>
        <begin position="2"/>
        <end position="329"/>
    </location>
</feature>
<protein>
    <submittedName>
        <fullName evidence="3">FAD-dependent monooxygenase</fullName>
    </submittedName>
</protein>
<dbReference type="Pfam" id="PF01494">
    <property type="entry name" value="FAD_binding_3"/>
    <property type="match status" value="1"/>
</dbReference>
<organism evidence="3 4">
    <name type="scientific">Haloechinothrix salitolerans</name>
    <dbReference type="NCBI Taxonomy" id="926830"/>
    <lineage>
        <taxon>Bacteria</taxon>
        <taxon>Bacillati</taxon>
        <taxon>Actinomycetota</taxon>
        <taxon>Actinomycetes</taxon>
        <taxon>Pseudonocardiales</taxon>
        <taxon>Pseudonocardiaceae</taxon>
        <taxon>Haloechinothrix</taxon>
    </lineage>
</organism>
<feature type="domain" description="NADH:flavin oxidoreductase/NADH oxidase N-terminal" evidence="1">
    <location>
        <begin position="423"/>
        <end position="693"/>
    </location>
</feature>
<dbReference type="Gene3D" id="3.50.50.60">
    <property type="entry name" value="FAD/NAD(P)-binding domain"/>
    <property type="match status" value="1"/>
</dbReference>
<dbReference type="PANTHER" id="PTHR43303:SF3">
    <property type="entry name" value="BLR3436 PROTEIN"/>
    <property type="match status" value="1"/>
</dbReference>
<dbReference type="SUPFAM" id="SSF51395">
    <property type="entry name" value="FMN-linked oxidoreductases"/>
    <property type="match status" value="1"/>
</dbReference>
<dbReference type="EMBL" id="JBHSXX010000001">
    <property type="protein sequence ID" value="MFC6868589.1"/>
    <property type="molecule type" value="Genomic_DNA"/>
</dbReference>
<sequence length="710" mass="76178">MKVTIVGAGPSGLYLGILLAKAEQRHEITVLERNPADATFGWGVVFSEETLGALRDADYSSYLDITDTFARWDAIDISYRDTVLRSRGHAFSAIARKQLLAILQRRAAELGVIQRFGHEITDVEALCADADLLVGADGVRSVVREAAAETFRPTITPQGGTYIWYGTDLVFDAFRFIFAESEHGLFQVHGYPFDEHASTFIVECPESTWRDAGLDAMSEADSIAFCERLFATELGSHRLMSNKSTWLRFPLVHNRSWHARIANTPVVLLGDAAHTAHFTIGSGTKLAMEDAIALAAAFVRHGSENPAAIQAALVHYERERKPVVERFQQAATDSADYFSRVHEHTHLAPPQFAFNLLTRSGRISHANLAQRDADFVRGVDVWFATGTTERAIAPPPAFTPLALRGLRLTNRMVGARGDVGPGDAGLVLTPMTAVSPGGRVSPDSPTLCADTDVARLRTAVTDAHAHGSALGVLLGHAGRRGATRPPKRGVDVPLPEAEAWPLLAPSPLPFVPGGQTPTAMTGDDLAEVRDAFVAAAQRAVEAECGLVMLDCGYGYLLASFLSPLTNHRTDDYGGTAENRLRFPLEVAEAVRAALPDDCPLGVRLTVTDWARGGLIPDDGVVAARAFAEAGVDLVHVVAGQTVAESAPEYRRGFLNTLSDQVRNGARVPTLVGGHLTTVDAVNTVLAAGRADLCVAEFLDAPAALTARRAA</sequence>
<evidence type="ECO:0000313" key="4">
    <source>
        <dbReference type="Proteomes" id="UP001596337"/>
    </source>
</evidence>
<evidence type="ECO:0000313" key="3">
    <source>
        <dbReference type="EMBL" id="MFC6868589.1"/>
    </source>
</evidence>
<dbReference type="Proteomes" id="UP001596337">
    <property type="component" value="Unassembled WGS sequence"/>
</dbReference>
<comment type="caution">
    <text evidence="3">The sequence shown here is derived from an EMBL/GenBank/DDBJ whole genome shotgun (WGS) entry which is preliminary data.</text>
</comment>
<keyword evidence="3" id="KW-0560">Oxidoreductase</keyword>
<keyword evidence="3" id="KW-0503">Monooxygenase</keyword>
<dbReference type="InterPro" id="IPR036188">
    <property type="entry name" value="FAD/NAD-bd_sf"/>
</dbReference>
<name>A0ABW2C3F2_9PSEU</name>
<proteinExistence type="predicted"/>
<dbReference type="RefSeq" id="WP_345390400.1">
    <property type="nucleotide sequence ID" value="NZ_BAABLA010000005.1"/>
</dbReference>
<dbReference type="InterPro" id="IPR013785">
    <property type="entry name" value="Aldolase_TIM"/>
</dbReference>
<accession>A0ABW2C3F2</accession>
<dbReference type="Pfam" id="PF00724">
    <property type="entry name" value="Oxidored_FMN"/>
    <property type="match status" value="1"/>
</dbReference>
<evidence type="ECO:0000259" key="2">
    <source>
        <dbReference type="Pfam" id="PF01494"/>
    </source>
</evidence>
<dbReference type="SUPFAM" id="SSF51905">
    <property type="entry name" value="FAD/NAD(P)-binding domain"/>
    <property type="match status" value="1"/>
</dbReference>
<dbReference type="GO" id="GO:0004497">
    <property type="term" value="F:monooxygenase activity"/>
    <property type="evidence" value="ECO:0007669"/>
    <property type="project" value="UniProtKB-KW"/>
</dbReference>
<dbReference type="InterPro" id="IPR044152">
    <property type="entry name" value="YqjM-like"/>
</dbReference>
<dbReference type="InterPro" id="IPR001155">
    <property type="entry name" value="OxRdtase_FMN_N"/>
</dbReference>
<dbReference type="Gene3D" id="3.20.20.70">
    <property type="entry name" value="Aldolase class I"/>
    <property type="match status" value="1"/>
</dbReference>
<reference evidence="4" key="1">
    <citation type="journal article" date="2019" name="Int. J. Syst. Evol. Microbiol.">
        <title>The Global Catalogue of Microorganisms (GCM) 10K type strain sequencing project: providing services to taxonomists for standard genome sequencing and annotation.</title>
        <authorList>
            <consortium name="The Broad Institute Genomics Platform"/>
            <consortium name="The Broad Institute Genome Sequencing Center for Infectious Disease"/>
            <person name="Wu L."/>
            <person name="Ma J."/>
        </authorList>
    </citation>
    <scope>NUCLEOTIDE SEQUENCE [LARGE SCALE GENOMIC DNA]</scope>
    <source>
        <strain evidence="4">KCTC 32255</strain>
    </source>
</reference>
<dbReference type="Gene3D" id="3.30.9.20">
    <property type="match status" value="1"/>
</dbReference>
<keyword evidence="4" id="KW-1185">Reference proteome</keyword>
<dbReference type="InterPro" id="IPR002938">
    <property type="entry name" value="FAD-bd"/>
</dbReference>
<dbReference type="PRINTS" id="PR00420">
    <property type="entry name" value="RNGMNOXGNASE"/>
</dbReference>
<dbReference type="PANTHER" id="PTHR43303">
    <property type="entry name" value="NADPH DEHYDROGENASE C23G7.10C-RELATED"/>
    <property type="match status" value="1"/>
</dbReference>